<dbReference type="AlphaFoldDB" id="A0AAE0VTX6"/>
<dbReference type="EMBL" id="JAEAOA010000670">
    <property type="protein sequence ID" value="KAK3590533.1"/>
    <property type="molecule type" value="Genomic_DNA"/>
</dbReference>
<gene>
    <name evidence="1" type="ORF">CHS0354_010637</name>
</gene>
<reference evidence="1" key="2">
    <citation type="journal article" date="2021" name="Genome Biol. Evol.">
        <title>Developing a high-quality reference genome for a parasitic bivalve with doubly uniparental inheritance (Bivalvia: Unionida).</title>
        <authorList>
            <person name="Smith C.H."/>
        </authorList>
    </citation>
    <scope>NUCLEOTIDE SEQUENCE</scope>
    <source>
        <strain evidence="1">CHS0354</strain>
        <tissue evidence="1">Mantle</tissue>
    </source>
</reference>
<feature type="non-terminal residue" evidence="1">
    <location>
        <position position="62"/>
    </location>
</feature>
<keyword evidence="2" id="KW-1185">Reference proteome</keyword>
<sequence length="62" mass="7320">MLQVLSFVFMFGRKRRWKENNCSAHDQFIMSTPSGARTGQTKNNPWIFSECTGREIREYLFA</sequence>
<organism evidence="1 2">
    <name type="scientific">Potamilus streckersoni</name>
    <dbReference type="NCBI Taxonomy" id="2493646"/>
    <lineage>
        <taxon>Eukaryota</taxon>
        <taxon>Metazoa</taxon>
        <taxon>Spiralia</taxon>
        <taxon>Lophotrochozoa</taxon>
        <taxon>Mollusca</taxon>
        <taxon>Bivalvia</taxon>
        <taxon>Autobranchia</taxon>
        <taxon>Heteroconchia</taxon>
        <taxon>Palaeoheterodonta</taxon>
        <taxon>Unionida</taxon>
        <taxon>Unionoidea</taxon>
        <taxon>Unionidae</taxon>
        <taxon>Ambleminae</taxon>
        <taxon>Lampsilini</taxon>
        <taxon>Potamilus</taxon>
    </lineage>
</organism>
<protein>
    <submittedName>
        <fullName evidence="1">Uncharacterized protein</fullName>
    </submittedName>
</protein>
<reference evidence="1" key="3">
    <citation type="submission" date="2023-05" db="EMBL/GenBank/DDBJ databases">
        <authorList>
            <person name="Smith C.H."/>
        </authorList>
    </citation>
    <scope>NUCLEOTIDE SEQUENCE</scope>
    <source>
        <strain evidence="1">CHS0354</strain>
        <tissue evidence="1">Mantle</tissue>
    </source>
</reference>
<evidence type="ECO:0000313" key="2">
    <source>
        <dbReference type="Proteomes" id="UP001195483"/>
    </source>
</evidence>
<accession>A0AAE0VTX6</accession>
<proteinExistence type="predicted"/>
<dbReference type="Proteomes" id="UP001195483">
    <property type="component" value="Unassembled WGS sequence"/>
</dbReference>
<name>A0AAE0VTX6_9BIVA</name>
<evidence type="ECO:0000313" key="1">
    <source>
        <dbReference type="EMBL" id="KAK3590533.1"/>
    </source>
</evidence>
<reference evidence="1" key="1">
    <citation type="journal article" date="2021" name="Genome Biol. Evol.">
        <title>A High-Quality Reference Genome for a Parasitic Bivalve with Doubly Uniparental Inheritance (Bivalvia: Unionida).</title>
        <authorList>
            <person name="Smith C.H."/>
        </authorList>
    </citation>
    <scope>NUCLEOTIDE SEQUENCE</scope>
    <source>
        <strain evidence="1">CHS0354</strain>
    </source>
</reference>
<comment type="caution">
    <text evidence="1">The sequence shown here is derived from an EMBL/GenBank/DDBJ whole genome shotgun (WGS) entry which is preliminary data.</text>
</comment>